<gene>
    <name evidence="2" type="ORF">RM423_17000</name>
</gene>
<dbReference type="Proteomes" id="UP001183176">
    <property type="component" value="Unassembled WGS sequence"/>
</dbReference>
<evidence type="ECO:0000313" key="2">
    <source>
        <dbReference type="EMBL" id="MDT0263090.1"/>
    </source>
</evidence>
<accession>A0ABU2JDP8</accession>
<feature type="region of interest" description="Disordered" evidence="1">
    <location>
        <begin position="33"/>
        <end position="52"/>
    </location>
</feature>
<dbReference type="RefSeq" id="WP_311424237.1">
    <property type="nucleotide sequence ID" value="NZ_JAVREH010000028.1"/>
</dbReference>
<reference evidence="3" key="1">
    <citation type="submission" date="2023-07" db="EMBL/GenBank/DDBJ databases">
        <title>30 novel species of actinomycetes from the DSMZ collection.</title>
        <authorList>
            <person name="Nouioui I."/>
        </authorList>
    </citation>
    <scope>NUCLEOTIDE SEQUENCE [LARGE SCALE GENOMIC DNA]</scope>
    <source>
        <strain evidence="3">DSM 44399</strain>
    </source>
</reference>
<evidence type="ECO:0000313" key="3">
    <source>
        <dbReference type="Proteomes" id="UP001183176"/>
    </source>
</evidence>
<protein>
    <recommendedName>
        <fullName evidence="4">S9 family peptidase</fullName>
    </recommendedName>
</protein>
<proteinExistence type="predicted"/>
<sequence length="52" mass="5507">MIRPLALDDIAPLQLPSEPTLSPDGRQVIYVGRTVDGGEVERPASSTGRSST</sequence>
<evidence type="ECO:0000256" key="1">
    <source>
        <dbReference type="SAM" id="MobiDB-lite"/>
    </source>
</evidence>
<name>A0ABU2JDP8_9ACTN</name>
<evidence type="ECO:0008006" key="4">
    <source>
        <dbReference type="Google" id="ProtNLM"/>
    </source>
</evidence>
<keyword evidence="3" id="KW-1185">Reference proteome</keyword>
<dbReference type="EMBL" id="JAVREH010000028">
    <property type="protein sequence ID" value="MDT0263090.1"/>
    <property type="molecule type" value="Genomic_DNA"/>
</dbReference>
<organism evidence="2 3">
    <name type="scientific">Jatrophihabitans lederbergiae</name>
    <dbReference type="NCBI Taxonomy" id="3075547"/>
    <lineage>
        <taxon>Bacteria</taxon>
        <taxon>Bacillati</taxon>
        <taxon>Actinomycetota</taxon>
        <taxon>Actinomycetes</taxon>
        <taxon>Jatrophihabitantales</taxon>
        <taxon>Jatrophihabitantaceae</taxon>
        <taxon>Jatrophihabitans</taxon>
    </lineage>
</organism>
<comment type="caution">
    <text evidence="2">The sequence shown here is derived from an EMBL/GenBank/DDBJ whole genome shotgun (WGS) entry which is preliminary data.</text>
</comment>